<dbReference type="EMBL" id="JAHRIN010026771">
    <property type="protein sequence ID" value="MEQ2200945.1"/>
    <property type="molecule type" value="Genomic_DNA"/>
</dbReference>
<gene>
    <name evidence="1" type="primary">CPSF1_1</name>
    <name evidence="1" type="ORF">XENOCAPTIV_005215</name>
</gene>
<keyword evidence="2" id="KW-1185">Reference proteome</keyword>
<dbReference type="InterPro" id="IPR015943">
    <property type="entry name" value="WD40/YVTN_repeat-like_dom_sf"/>
</dbReference>
<reference evidence="1 2" key="1">
    <citation type="submission" date="2021-06" db="EMBL/GenBank/DDBJ databases">
        <authorList>
            <person name="Palmer J.M."/>
        </authorList>
    </citation>
    <scope>NUCLEOTIDE SEQUENCE [LARGE SCALE GENOMIC DNA]</scope>
    <source>
        <strain evidence="1 2">XC_2019</strain>
        <tissue evidence="1">Muscle</tissue>
    </source>
</reference>
<accession>A0ABV0QYM0</accession>
<name>A0ABV0QYM0_9TELE</name>
<evidence type="ECO:0000313" key="1">
    <source>
        <dbReference type="EMBL" id="MEQ2200945.1"/>
    </source>
</evidence>
<dbReference type="Proteomes" id="UP001434883">
    <property type="component" value="Unassembled WGS sequence"/>
</dbReference>
<dbReference type="InterPro" id="IPR050358">
    <property type="entry name" value="RSE1/DDB1/CFT1"/>
</dbReference>
<dbReference type="PANTHER" id="PTHR10644">
    <property type="entry name" value="DNA REPAIR/RNA PROCESSING CPSF FAMILY"/>
    <property type="match status" value="1"/>
</dbReference>
<comment type="caution">
    <text evidence="1">The sequence shown here is derived from an EMBL/GenBank/DDBJ whole genome shotgun (WGS) entry which is preliminary data.</text>
</comment>
<sequence>MNSEQFSFSDMWMISHQLAVDGFVQNVHIPIVRVDPENRCAVMLVYGTKLVVLPFRKDTLTDEQEIGVEGFLPSYIIDVRELDEKLLNIVDMKFLHGYYEPTLLILYEPNQTWPG</sequence>
<proteinExistence type="predicted"/>
<organism evidence="1 2">
    <name type="scientific">Xenoophorus captivus</name>
    <dbReference type="NCBI Taxonomy" id="1517983"/>
    <lineage>
        <taxon>Eukaryota</taxon>
        <taxon>Metazoa</taxon>
        <taxon>Chordata</taxon>
        <taxon>Craniata</taxon>
        <taxon>Vertebrata</taxon>
        <taxon>Euteleostomi</taxon>
        <taxon>Actinopterygii</taxon>
        <taxon>Neopterygii</taxon>
        <taxon>Teleostei</taxon>
        <taxon>Neoteleostei</taxon>
        <taxon>Acanthomorphata</taxon>
        <taxon>Ovalentaria</taxon>
        <taxon>Atherinomorphae</taxon>
        <taxon>Cyprinodontiformes</taxon>
        <taxon>Goodeidae</taxon>
        <taxon>Xenoophorus</taxon>
    </lineage>
</organism>
<dbReference type="Gene3D" id="2.130.10.10">
    <property type="entry name" value="YVTN repeat-like/Quinoprotein amine dehydrogenase"/>
    <property type="match status" value="1"/>
</dbReference>
<protein>
    <submittedName>
        <fullName evidence="1">Cleavage and polyadenylation specificity factor subunit 1</fullName>
    </submittedName>
</protein>
<evidence type="ECO:0000313" key="2">
    <source>
        <dbReference type="Proteomes" id="UP001434883"/>
    </source>
</evidence>